<dbReference type="EMBL" id="ADGQ01000018">
    <property type="protein sequence ID" value="EFM65219.1"/>
    <property type="molecule type" value="Genomic_DNA"/>
</dbReference>
<dbReference type="InterPro" id="IPR037108">
    <property type="entry name" value="TM1727-like_C_sf"/>
</dbReference>
<sequence length="294" mass="32535">MYNIGIIGAGKVGVSLGRYLLGLDYTNLVGYYSRSLYSSAYAAKVTNSGKFTSIEKLVEKSNVILITTPDDQISEIWSTISKFSIQNKIVCHCSGSLSSEIFFDISSKGASGCSMHPILAISSKENSYKDLSSAFFTLEGQDKAIEFFSRVLDSKRNKYKVLSKTEKTKYHISSVFISNLIIAMGNISIKLLGDYDFSQEEALDALKSLAVGNMDKFFARGPQDALTGPVERNDLGTVEKHLKALSDDKYENVEKIYRLLSLELVGIAREKNCDRDYSNLENLLLKGEGPLSED</sequence>
<dbReference type="PANTHER" id="PTHR40459">
    <property type="entry name" value="CONSERVED HYPOTHETICAL ALANINE AND LEUCINE RICH PROTEIN"/>
    <property type="match status" value="1"/>
</dbReference>
<gene>
    <name evidence="3" type="ORF">HMPREF0634_0953</name>
</gene>
<dbReference type="SUPFAM" id="SSF51735">
    <property type="entry name" value="NAD(P)-binding Rossmann-fold domains"/>
    <property type="match status" value="1"/>
</dbReference>
<dbReference type="InterPro" id="IPR019665">
    <property type="entry name" value="OxRdtase/DH_put_Rossmann_dom"/>
</dbReference>
<dbReference type="Pfam" id="PF10727">
    <property type="entry name" value="Rossmann-like"/>
    <property type="match status" value="1"/>
</dbReference>
<dbReference type="InterPro" id="IPR008927">
    <property type="entry name" value="6-PGluconate_DH-like_C_sf"/>
</dbReference>
<evidence type="ECO:0008006" key="5">
    <source>
        <dbReference type="Google" id="ProtNLM"/>
    </source>
</evidence>
<dbReference type="InterPro" id="IPR018931">
    <property type="entry name" value="DUF2520"/>
</dbReference>
<dbReference type="AlphaFoldDB" id="E0E1M8"/>
<dbReference type="Proteomes" id="UP000003244">
    <property type="component" value="Unassembled WGS sequence"/>
</dbReference>
<dbReference type="STRING" id="596315.HMPREF0634_0953"/>
<dbReference type="Pfam" id="PF10728">
    <property type="entry name" value="DUF2520"/>
    <property type="match status" value="1"/>
</dbReference>
<dbReference type="InterPro" id="IPR036291">
    <property type="entry name" value="NAD(P)-bd_dom_sf"/>
</dbReference>
<reference evidence="3 4" key="1">
    <citation type="submission" date="2010-08" db="EMBL/GenBank/DDBJ databases">
        <authorList>
            <person name="Harkins D.M."/>
            <person name="Madupu R."/>
            <person name="Durkin A.S."/>
            <person name="Torralba M."/>
            <person name="Methe B."/>
            <person name="Sutton G.G."/>
            <person name="Nelson K.E."/>
        </authorList>
    </citation>
    <scope>NUCLEOTIDE SEQUENCE [LARGE SCALE GENOMIC DNA]</scope>
    <source>
        <strain evidence="3 4">DSM 17678</strain>
    </source>
</reference>
<comment type="caution">
    <text evidence="3">The sequence shown here is derived from an EMBL/GenBank/DDBJ whole genome shotgun (WGS) entry which is preliminary data.</text>
</comment>
<protein>
    <recommendedName>
        <fullName evidence="5">DUF2520 domain-containing protein</fullName>
    </recommendedName>
</protein>
<organism evidence="3 4">
    <name type="scientific">Peptostreptococcus stomatis DSM 17678</name>
    <dbReference type="NCBI Taxonomy" id="596315"/>
    <lineage>
        <taxon>Bacteria</taxon>
        <taxon>Bacillati</taxon>
        <taxon>Bacillota</taxon>
        <taxon>Clostridia</taxon>
        <taxon>Peptostreptococcales</taxon>
        <taxon>Peptostreptococcaceae</taxon>
        <taxon>Peptostreptococcus</taxon>
    </lineage>
</organism>
<accession>E0E1M8</accession>
<dbReference type="GeneID" id="84800099"/>
<feature type="domain" description="Putative oxidoreductase/dehydrogenase Rossmann-like" evidence="1">
    <location>
        <begin position="3"/>
        <end position="117"/>
    </location>
</feature>
<keyword evidence="4" id="KW-1185">Reference proteome</keyword>
<evidence type="ECO:0000259" key="2">
    <source>
        <dbReference type="Pfam" id="PF10728"/>
    </source>
</evidence>
<dbReference type="OrthoDB" id="9810755at2"/>
<dbReference type="Gene3D" id="3.40.50.720">
    <property type="entry name" value="NAD(P)-binding Rossmann-like Domain"/>
    <property type="match status" value="1"/>
</dbReference>
<dbReference type="PANTHER" id="PTHR40459:SF1">
    <property type="entry name" value="CONSERVED HYPOTHETICAL ALANINE AND LEUCINE RICH PROTEIN"/>
    <property type="match status" value="1"/>
</dbReference>
<name>E0E1M8_9FIRM</name>
<evidence type="ECO:0000313" key="3">
    <source>
        <dbReference type="EMBL" id="EFM65219.1"/>
    </source>
</evidence>
<dbReference type="SUPFAM" id="SSF48179">
    <property type="entry name" value="6-phosphogluconate dehydrogenase C-terminal domain-like"/>
    <property type="match status" value="1"/>
</dbReference>
<dbReference type="RefSeq" id="WP_007788442.1">
    <property type="nucleotide sequence ID" value="NZ_ADGQ01000018.1"/>
</dbReference>
<evidence type="ECO:0000259" key="1">
    <source>
        <dbReference type="Pfam" id="PF10727"/>
    </source>
</evidence>
<dbReference type="eggNOG" id="COG5495">
    <property type="taxonomic scope" value="Bacteria"/>
</dbReference>
<dbReference type="Gene3D" id="1.10.1040.20">
    <property type="entry name" value="ProC-like, C-terminal domain"/>
    <property type="match status" value="1"/>
</dbReference>
<proteinExistence type="predicted"/>
<evidence type="ECO:0000313" key="4">
    <source>
        <dbReference type="Proteomes" id="UP000003244"/>
    </source>
</evidence>
<feature type="domain" description="DUF2520" evidence="2">
    <location>
        <begin position="135"/>
        <end position="262"/>
    </location>
</feature>